<sequence>MTSSLTEALPSGISVDYAPRSQSFEFQPIDDYSNEDVGELPDGITADDLGGEARASGSLTRAGVTATLSVSVEESTRDVPPCTAGVLDERRRTDDGAVVDLNDTWSEYPGTDEQTVRTYTRSVDAWLPDGSVVRASMSSDVEQWPLTRDDMVTLALEPGLQTTAAVPPGTPSPAPACPSTYDDEGPYVKVTPDMVDAWNSALRSGWPGGVPGLEIDRNLASLEPADTFLSGACATFDLTGPTTTGAVGISISSDNALPVAPDPYDPQYSESLPELTMLADGSVEVITDDWYSSVPMNPTPDDPGGMERYLSVEVTHPSGYAVDVFARGTNPPPVQLLQAIASTPGLDGK</sequence>
<reference evidence="2" key="2">
    <citation type="submission" date="2020-09" db="EMBL/GenBank/DDBJ databases">
        <authorList>
            <person name="Sun Q."/>
            <person name="Sedlacek I."/>
        </authorList>
    </citation>
    <scope>NUCLEOTIDE SEQUENCE</scope>
    <source>
        <strain evidence="2">CCM 7905</strain>
    </source>
</reference>
<evidence type="ECO:0000256" key="1">
    <source>
        <dbReference type="SAM" id="MobiDB-lite"/>
    </source>
</evidence>
<keyword evidence="3" id="KW-1185">Reference proteome</keyword>
<gene>
    <name evidence="2" type="ORF">GCM10007304_34520</name>
</gene>
<feature type="region of interest" description="Disordered" evidence="1">
    <location>
        <begin position="27"/>
        <end position="58"/>
    </location>
</feature>
<evidence type="ECO:0000313" key="2">
    <source>
        <dbReference type="EMBL" id="GGG17523.1"/>
    </source>
</evidence>
<accession>A0A917G126</accession>
<name>A0A917G126_9NOCA</name>
<dbReference type="Proteomes" id="UP000654257">
    <property type="component" value="Unassembled WGS sequence"/>
</dbReference>
<organism evidence="2 3">
    <name type="scientific">Rhodococcoides trifolii</name>
    <dbReference type="NCBI Taxonomy" id="908250"/>
    <lineage>
        <taxon>Bacteria</taxon>
        <taxon>Bacillati</taxon>
        <taxon>Actinomycetota</taxon>
        <taxon>Actinomycetes</taxon>
        <taxon>Mycobacteriales</taxon>
        <taxon>Nocardiaceae</taxon>
        <taxon>Rhodococcoides</taxon>
    </lineage>
</organism>
<proteinExistence type="predicted"/>
<reference evidence="2" key="1">
    <citation type="journal article" date="2014" name="Int. J. Syst. Evol. Microbiol.">
        <title>Complete genome sequence of Corynebacterium casei LMG S-19264T (=DSM 44701T), isolated from a smear-ripened cheese.</title>
        <authorList>
            <consortium name="US DOE Joint Genome Institute (JGI-PGF)"/>
            <person name="Walter F."/>
            <person name="Albersmeier A."/>
            <person name="Kalinowski J."/>
            <person name="Ruckert C."/>
        </authorList>
    </citation>
    <scope>NUCLEOTIDE SEQUENCE</scope>
    <source>
        <strain evidence="2">CCM 7905</strain>
    </source>
</reference>
<dbReference type="EMBL" id="BMCU01000003">
    <property type="protein sequence ID" value="GGG17523.1"/>
    <property type="molecule type" value="Genomic_DNA"/>
</dbReference>
<comment type="caution">
    <text evidence="2">The sequence shown here is derived from an EMBL/GenBank/DDBJ whole genome shotgun (WGS) entry which is preliminary data.</text>
</comment>
<protein>
    <submittedName>
        <fullName evidence="2">Uncharacterized protein</fullName>
    </submittedName>
</protein>
<dbReference type="AlphaFoldDB" id="A0A917G126"/>
<evidence type="ECO:0000313" key="3">
    <source>
        <dbReference type="Proteomes" id="UP000654257"/>
    </source>
</evidence>